<dbReference type="Gene3D" id="3.40.50.1980">
    <property type="entry name" value="Nitrogenase molybdenum iron protein domain"/>
    <property type="match status" value="1"/>
</dbReference>
<dbReference type="Proteomes" id="UP001304683">
    <property type="component" value="Chromosome"/>
</dbReference>
<accession>A0ABZ0QSQ8</accession>
<dbReference type="SUPFAM" id="SSF53807">
    <property type="entry name" value="Helical backbone' metal receptor"/>
    <property type="match status" value="1"/>
</dbReference>
<dbReference type="InterPro" id="IPR050902">
    <property type="entry name" value="ABC_Transporter_SBP"/>
</dbReference>
<proteinExistence type="inferred from homology"/>
<evidence type="ECO:0000313" key="2">
    <source>
        <dbReference type="EMBL" id="WPD19473.1"/>
    </source>
</evidence>
<comment type="similarity">
    <text evidence="1">Belongs to the bacterial solute-binding protein 8 family.</text>
</comment>
<dbReference type="PANTHER" id="PTHR30535:SF34">
    <property type="entry name" value="MOLYBDATE-BINDING PROTEIN MOLA"/>
    <property type="match status" value="1"/>
</dbReference>
<dbReference type="EMBL" id="CP132508">
    <property type="protein sequence ID" value="WPD19473.1"/>
    <property type="molecule type" value="Genomic_DNA"/>
</dbReference>
<keyword evidence="3" id="KW-1185">Reference proteome</keyword>
<evidence type="ECO:0000256" key="1">
    <source>
        <dbReference type="ARBA" id="ARBA00008814"/>
    </source>
</evidence>
<sequence>MPWRAGPLRRAPVVATLVGLLAAALWAGVVSSGRPLPSAGSARDPAGWAFRDDLGQRVRLPAPPRRIACSGQDLCDLARALLGEGAVTELPAGMEEQHLRRRAADLVLLPAVTRQPGLARRLRARGWPAATLVWTDVEGLPAAALRLAGWVDRRDRGQELAATYARRLARIEAALATVPSPQRPPVLVLAWDRPPVWAGPGSPAATLVERAGGRMAPGHGRDPTPARSRGGWVHLLRRGTGLAGPGAWLAGEERWRHSHWPASTRVVTPLLRPMVPPGGPPAATALYLPPDQLLGAGPQALDGLERLAAWLHPDRVDASDAPLRMVPLSVMD</sequence>
<name>A0ABZ0QSQ8_9FIRM</name>
<dbReference type="PANTHER" id="PTHR30535">
    <property type="entry name" value="VITAMIN B12-BINDING PROTEIN"/>
    <property type="match status" value="1"/>
</dbReference>
<organism evidence="2 3">
    <name type="scientific">Thermaerobacter composti</name>
    <dbReference type="NCBI Taxonomy" id="554949"/>
    <lineage>
        <taxon>Bacteria</taxon>
        <taxon>Bacillati</taxon>
        <taxon>Bacillota</taxon>
        <taxon>Clostridia</taxon>
        <taxon>Eubacteriales</taxon>
        <taxon>Clostridiales Family XVII. Incertae Sedis</taxon>
        <taxon>Thermaerobacter</taxon>
    </lineage>
</organism>
<protein>
    <submittedName>
        <fullName evidence="2">ABC transporter substrate-binding protein</fullName>
    </submittedName>
</protein>
<evidence type="ECO:0000313" key="3">
    <source>
        <dbReference type="Proteomes" id="UP001304683"/>
    </source>
</evidence>
<reference evidence="2 3" key="1">
    <citation type="submission" date="2023-08" db="EMBL/GenBank/DDBJ databases">
        <title>Genome sequence of Thermaerobacter compostii strain Ins1, a spore-forming filamentous bacterium isolated from a deep geothermal reservoir.</title>
        <authorList>
            <person name="Bregnard D."/>
            <person name="Gonzalez D."/>
            <person name="Junier P."/>
        </authorList>
    </citation>
    <scope>NUCLEOTIDE SEQUENCE [LARGE SCALE GENOMIC DNA]</scope>
    <source>
        <strain evidence="2 3">Ins1</strain>
    </source>
</reference>
<gene>
    <name evidence="2" type="ORF">Q5761_02050</name>
</gene>